<sequence>MDFNHFGLLAPGDHEYTIDQLKESFLVNGPKDEKLWDKEWRLFLVENLSLMVNQLWKVGITEIYIDGSFVEDKAHPNDIDGYFECDVRDLPTLVRELNILEPDKIWTWDNKSRRPYKGFTKKQLPMWHKYRVELYPHYGQFSGIQDQYGHDLLFPSAFRQTRDTFRPKGIVKIIDS</sequence>
<dbReference type="EMBL" id="QYTU02000037">
    <property type="protein sequence ID" value="RWR06239.1"/>
    <property type="molecule type" value="Genomic_DNA"/>
</dbReference>
<dbReference type="RefSeq" id="WP_120074906.1">
    <property type="nucleotide sequence ID" value="NZ_CP126113.1"/>
</dbReference>
<comment type="caution">
    <text evidence="1">The sequence shown here is derived from an EMBL/GenBank/DDBJ whole genome shotgun (WGS) entry which is preliminary data.</text>
</comment>
<accession>A0A443IM85</accession>
<protein>
    <submittedName>
        <fullName evidence="1">Uncharacterized protein</fullName>
    </submittedName>
</protein>
<keyword evidence="2" id="KW-1185">Reference proteome</keyword>
<dbReference type="OrthoDB" id="572713at2"/>
<reference evidence="1" key="1">
    <citation type="submission" date="2018-12" db="EMBL/GenBank/DDBJ databases">
        <authorList>
            <person name="Sun L."/>
            <person name="Chen Z."/>
        </authorList>
    </citation>
    <scope>NUCLEOTIDE SEQUENCE [LARGE SCALE GENOMIC DNA]</scope>
    <source>
        <strain evidence="1">DSM 16012</strain>
    </source>
</reference>
<dbReference type="GeneID" id="56390485"/>
<dbReference type="Proteomes" id="UP000273811">
    <property type="component" value="Unassembled WGS sequence"/>
</dbReference>
<proteinExistence type="predicted"/>
<dbReference type="Pfam" id="PF22014">
    <property type="entry name" value="DUF6932"/>
    <property type="match status" value="1"/>
</dbReference>
<evidence type="ECO:0000313" key="1">
    <source>
        <dbReference type="EMBL" id="RWR06239.1"/>
    </source>
</evidence>
<gene>
    <name evidence="1" type="ORF">D4N35_014410</name>
</gene>
<evidence type="ECO:0000313" key="2">
    <source>
        <dbReference type="Proteomes" id="UP000273811"/>
    </source>
</evidence>
<organism evidence="1 2">
    <name type="scientific">Siminovitchia fortis</name>
    <dbReference type="NCBI Taxonomy" id="254758"/>
    <lineage>
        <taxon>Bacteria</taxon>
        <taxon>Bacillati</taxon>
        <taxon>Bacillota</taxon>
        <taxon>Bacilli</taxon>
        <taxon>Bacillales</taxon>
        <taxon>Bacillaceae</taxon>
        <taxon>Siminovitchia</taxon>
    </lineage>
</organism>
<dbReference type="AlphaFoldDB" id="A0A443IM85"/>
<name>A0A443IM85_9BACI</name>
<dbReference type="InterPro" id="IPR053860">
    <property type="entry name" value="DUF6932"/>
</dbReference>